<accession>A0A9E8SMZ3</accession>
<name>A0A9E8SMZ3_9BACT</name>
<dbReference type="InterPro" id="IPR050640">
    <property type="entry name" value="Bact_2-comp_sensor_kinase"/>
</dbReference>
<feature type="transmembrane region" description="Helical" evidence="1">
    <location>
        <begin position="80"/>
        <end position="98"/>
    </location>
</feature>
<feature type="domain" description="Signal transduction histidine kinase internal region" evidence="2">
    <location>
        <begin position="157"/>
        <end position="235"/>
    </location>
</feature>
<evidence type="ECO:0000256" key="1">
    <source>
        <dbReference type="SAM" id="Phobius"/>
    </source>
</evidence>
<dbReference type="PANTHER" id="PTHR34220">
    <property type="entry name" value="SENSOR HISTIDINE KINASE YPDA"/>
    <property type="match status" value="1"/>
</dbReference>
<dbReference type="GO" id="GO:0000155">
    <property type="term" value="F:phosphorelay sensor kinase activity"/>
    <property type="evidence" value="ECO:0007669"/>
    <property type="project" value="InterPro"/>
</dbReference>
<evidence type="ECO:0000313" key="4">
    <source>
        <dbReference type="Proteomes" id="UP001164653"/>
    </source>
</evidence>
<keyword evidence="1" id="KW-0472">Membrane</keyword>
<organism evidence="3 4">
    <name type="scientific">Dyadobacter pollutisoli</name>
    <dbReference type="NCBI Taxonomy" id="2910158"/>
    <lineage>
        <taxon>Bacteria</taxon>
        <taxon>Pseudomonadati</taxon>
        <taxon>Bacteroidota</taxon>
        <taxon>Cytophagia</taxon>
        <taxon>Cytophagales</taxon>
        <taxon>Spirosomataceae</taxon>
        <taxon>Dyadobacter</taxon>
    </lineage>
</organism>
<dbReference type="Pfam" id="PF06580">
    <property type="entry name" value="His_kinase"/>
    <property type="match status" value="1"/>
</dbReference>
<keyword evidence="1" id="KW-0812">Transmembrane</keyword>
<sequence>MSESLYKLNDAKMRLIGIPLLSLIIPMVLSFDDFRRLSANYMLSVGISFVITVALWEGNRYIIMLMRRIFPNYSQTTKRLLFEAVLALAYTLATTFILDEILCKTFNARTGILLGFRISLLPTLLVYLVYEAIYFFEAWKLNVRKTESLMREGIETQLAVLKNQLDPHFLFNSMNTLAALIDDTNVDAQQYLERLSDVYRYVLVSRSKNTVQLDEEITFLDAYVYLNKIRFRDNLLVEKHISPDTYRQHVTPLSIQMLIENAIKHNIASKDNPLKISIRQEGNQYLVVENNIQEKTILEKSTRVGLQNIINRYSLLTERRVEIIQSSELFTVKIPLISQLV</sequence>
<gene>
    <name evidence="3" type="ORF">ON006_15305</name>
</gene>
<keyword evidence="3" id="KW-0808">Transferase</keyword>
<keyword evidence="3" id="KW-0418">Kinase</keyword>
<dbReference type="KEGG" id="dpf:ON006_15305"/>
<keyword evidence="4" id="KW-1185">Reference proteome</keyword>
<feature type="transmembrane region" description="Helical" evidence="1">
    <location>
        <begin position="40"/>
        <end position="59"/>
    </location>
</feature>
<evidence type="ECO:0000259" key="2">
    <source>
        <dbReference type="Pfam" id="PF06580"/>
    </source>
</evidence>
<feature type="transmembrane region" description="Helical" evidence="1">
    <location>
        <begin position="118"/>
        <end position="136"/>
    </location>
</feature>
<protein>
    <submittedName>
        <fullName evidence="3">Histidine kinase</fullName>
    </submittedName>
</protein>
<dbReference type="Proteomes" id="UP001164653">
    <property type="component" value="Chromosome"/>
</dbReference>
<dbReference type="AlphaFoldDB" id="A0A9E8SMZ3"/>
<proteinExistence type="predicted"/>
<keyword evidence="1" id="KW-1133">Transmembrane helix</keyword>
<dbReference type="RefSeq" id="WP_244823057.1">
    <property type="nucleotide sequence ID" value="NZ_CP112998.1"/>
</dbReference>
<dbReference type="PANTHER" id="PTHR34220:SF7">
    <property type="entry name" value="SENSOR HISTIDINE KINASE YPDA"/>
    <property type="match status" value="1"/>
</dbReference>
<dbReference type="EMBL" id="CP112998">
    <property type="protein sequence ID" value="WAC15300.1"/>
    <property type="molecule type" value="Genomic_DNA"/>
</dbReference>
<dbReference type="GO" id="GO:0016020">
    <property type="term" value="C:membrane"/>
    <property type="evidence" value="ECO:0007669"/>
    <property type="project" value="InterPro"/>
</dbReference>
<reference evidence="3" key="1">
    <citation type="submission" date="2022-11" db="EMBL/GenBank/DDBJ databases">
        <title>Dyadobacter pollutisoli sp. nov., isolated from plastic dumped soil.</title>
        <authorList>
            <person name="Kim J.M."/>
            <person name="Kim K.R."/>
            <person name="Lee J.K."/>
            <person name="Hao L."/>
            <person name="Jeon C.O."/>
        </authorList>
    </citation>
    <scope>NUCLEOTIDE SEQUENCE</scope>
    <source>
        <strain evidence="3">U1</strain>
    </source>
</reference>
<dbReference type="InterPro" id="IPR010559">
    <property type="entry name" value="Sig_transdc_His_kin_internal"/>
</dbReference>
<evidence type="ECO:0000313" key="3">
    <source>
        <dbReference type="EMBL" id="WAC15300.1"/>
    </source>
</evidence>